<evidence type="ECO:0000256" key="1">
    <source>
        <dbReference type="SAM" id="Phobius"/>
    </source>
</evidence>
<keyword evidence="1" id="KW-0812">Transmembrane</keyword>
<gene>
    <name evidence="2" type="ORF">OXX778_LOCUS21504</name>
</gene>
<keyword evidence="1" id="KW-0472">Membrane</keyword>
<proteinExistence type="predicted"/>
<protein>
    <submittedName>
        <fullName evidence="2">Uncharacterized protein</fullName>
    </submittedName>
</protein>
<dbReference type="AlphaFoldDB" id="A0A814PNH1"/>
<organism evidence="2 3">
    <name type="scientific">Brachionus calyciflorus</name>
    <dbReference type="NCBI Taxonomy" id="104777"/>
    <lineage>
        <taxon>Eukaryota</taxon>
        <taxon>Metazoa</taxon>
        <taxon>Spiralia</taxon>
        <taxon>Gnathifera</taxon>
        <taxon>Rotifera</taxon>
        <taxon>Eurotatoria</taxon>
        <taxon>Monogononta</taxon>
        <taxon>Pseudotrocha</taxon>
        <taxon>Ploima</taxon>
        <taxon>Brachionidae</taxon>
        <taxon>Brachionus</taxon>
    </lineage>
</organism>
<reference evidence="2" key="1">
    <citation type="submission" date="2021-02" db="EMBL/GenBank/DDBJ databases">
        <authorList>
            <person name="Nowell W R."/>
        </authorList>
    </citation>
    <scope>NUCLEOTIDE SEQUENCE</scope>
    <source>
        <strain evidence="2">Ploen Becks lab</strain>
    </source>
</reference>
<comment type="caution">
    <text evidence="2">The sequence shown here is derived from an EMBL/GenBank/DDBJ whole genome shotgun (WGS) entry which is preliminary data.</text>
</comment>
<evidence type="ECO:0000313" key="2">
    <source>
        <dbReference type="EMBL" id="CAF1108421.1"/>
    </source>
</evidence>
<dbReference type="Proteomes" id="UP000663879">
    <property type="component" value="Unassembled WGS sequence"/>
</dbReference>
<sequence>MNPYVFKNISYLRIYGEINSFQKDLLIYFKHLKSVRFDGQNFRKFMHKIGIDWISYLNINKTINPLKMRKVYSNYESIVNISIAFNNQEYVLYYYEKFEPLFNVNQTFPDEDFCIYKNFPFNQLIHIYFDSLDYNSIRIPNLSCTTLWLFYRTYMFNLYYNSLNKSKDYFEFLLNASEILKKVSECQFEKRINLCSLRPPKSPDLDVTVINAIYYTNFFDGLIRFYLIPIASFLGLIVYLFSVIVVIKSNAFGQKNQKNFFIYILTISIINFLICFSQLFRLIPDWPYGLSNRIMNQVFSQYLKIILFDFFGCVLKFCSNSVYVIISIIRTGKIFCKDSQVKFKKAGNYYFTYRFNFKLNKSLHI</sequence>
<accession>A0A814PNH1</accession>
<feature type="transmembrane region" description="Helical" evidence="1">
    <location>
        <begin position="225"/>
        <end position="248"/>
    </location>
</feature>
<name>A0A814PNH1_9BILA</name>
<dbReference type="OrthoDB" id="10210367at2759"/>
<keyword evidence="1" id="KW-1133">Transmembrane helix</keyword>
<keyword evidence="3" id="KW-1185">Reference proteome</keyword>
<dbReference type="EMBL" id="CAJNOC010008009">
    <property type="protein sequence ID" value="CAF1108421.1"/>
    <property type="molecule type" value="Genomic_DNA"/>
</dbReference>
<evidence type="ECO:0000313" key="3">
    <source>
        <dbReference type="Proteomes" id="UP000663879"/>
    </source>
</evidence>
<feature type="transmembrane region" description="Helical" evidence="1">
    <location>
        <begin position="303"/>
        <end position="329"/>
    </location>
</feature>
<feature type="transmembrane region" description="Helical" evidence="1">
    <location>
        <begin position="260"/>
        <end position="283"/>
    </location>
</feature>